<dbReference type="EMBL" id="MSKW01000005">
    <property type="protein sequence ID" value="OLO79258.1"/>
    <property type="molecule type" value="Genomic_DNA"/>
</dbReference>
<name>A0A1Q8XG01_9ACTO</name>
<proteinExistence type="predicted"/>
<feature type="region of interest" description="Disordered" evidence="1">
    <location>
        <begin position="1"/>
        <end position="20"/>
    </location>
</feature>
<protein>
    <submittedName>
        <fullName evidence="2">Uncharacterized protein</fullName>
    </submittedName>
</protein>
<evidence type="ECO:0000256" key="1">
    <source>
        <dbReference type="SAM" id="MobiDB-lite"/>
    </source>
</evidence>
<gene>
    <name evidence="2" type="ORF">BKH15_02625</name>
</gene>
<dbReference type="Pfam" id="PF20373">
    <property type="entry name" value="DUF6668"/>
    <property type="match status" value="1"/>
</dbReference>
<sequence length="198" mass="20887">MGMSANPWLSQQQEPVEEGPAPVVEAVAPRAWALGVVSPDVPEPVGAVETLAVRGARRWLVGAHGGAGVSTLARLLGWGDAERSWPVPAVPGEELEVWVVARTHGAGITAAQDAAVAWAGGRVPGVELGGIVWVPDAPKKLSRVLREQKVHVSGAFPTSVTLPWVEGWREEPAAQLQAAPGNVRRALKPLVAERKEDK</sequence>
<evidence type="ECO:0000313" key="2">
    <source>
        <dbReference type="EMBL" id="OLO79258.1"/>
    </source>
</evidence>
<evidence type="ECO:0000313" key="3">
    <source>
        <dbReference type="Proteomes" id="UP000186769"/>
    </source>
</evidence>
<dbReference type="Proteomes" id="UP000186769">
    <property type="component" value="Unassembled WGS sequence"/>
</dbReference>
<reference evidence="2 3" key="1">
    <citation type="submission" date="2016-12" db="EMBL/GenBank/DDBJ databases">
        <title>Genomic comparison of strains in the 'Actinomyces naeslundii' group.</title>
        <authorList>
            <person name="Mughal S.R."/>
            <person name="Do T."/>
            <person name="Gilbert S.C."/>
            <person name="Witherden E.A."/>
            <person name="Didelot X."/>
            <person name="Beighton D."/>
        </authorList>
    </citation>
    <scope>NUCLEOTIDE SEQUENCE [LARGE SCALE GENOMIC DNA]</scope>
    <source>
        <strain evidence="2 3">G53E</strain>
    </source>
</reference>
<accession>A0A1Q8XG01</accession>
<comment type="caution">
    <text evidence="2">The sequence shown here is derived from an EMBL/GenBank/DDBJ whole genome shotgun (WGS) entry which is preliminary data.</text>
</comment>
<organism evidence="2 3">
    <name type="scientific">Actinomyces oris</name>
    <dbReference type="NCBI Taxonomy" id="544580"/>
    <lineage>
        <taxon>Bacteria</taxon>
        <taxon>Bacillati</taxon>
        <taxon>Actinomycetota</taxon>
        <taxon>Actinomycetes</taxon>
        <taxon>Actinomycetales</taxon>
        <taxon>Actinomycetaceae</taxon>
        <taxon>Actinomyces</taxon>
    </lineage>
</organism>
<dbReference type="AlphaFoldDB" id="A0A1Q8XG01"/>
<dbReference type="InterPro" id="IPR046609">
    <property type="entry name" value="DUF6668"/>
</dbReference>